<feature type="transmembrane region" description="Helical" evidence="5">
    <location>
        <begin position="105"/>
        <end position="121"/>
    </location>
</feature>
<dbReference type="PANTHER" id="PTHR23501:SF195">
    <property type="entry name" value="PEP5"/>
    <property type="match status" value="1"/>
</dbReference>
<feature type="transmembrane region" description="Helical" evidence="5">
    <location>
        <begin position="373"/>
        <end position="394"/>
    </location>
</feature>
<dbReference type="Proteomes" id="UP000813461">
    <property type="component" value="Unassembled WGS sequence"/>
</dbReference>
<dbReference type="GO" id="GO:0022857">
    <property type="term" value="F:transmembrane transporter activity"/>
    <property type="evidence" value="ECO:0007669"/>
    <property type="project" value="InterPro"/>
</dbReference>
<name>A0A8K0QT67_9PLEO</name>
<feature type="transmembrane region" description="Helical" evidence="5">
    <location>
        <begin position="339"/>
        <end position="361"/>
    </location>
</feature>
<dbReference type="SUPFAM" id="SSF103473">
    <property type="entry name" value="MFS general substrate transporter"/>
    <property type="match status" value="1"/>
</dbReference>
<feature type="transmembrane region" description="Helical" evidence="5">
    <location>
        <begin position="39"/>
        <end position="63"/>
    </location>
</feature>
<comment type="caution">
    <text evidence="7">The sequence shown here is derived from an EMBL/GenBank/DDBJ whole genome shotgun (WGS) entry which is preliminary data.</text>
</comment>
<dbReference type="Gene3D" id="1.20.1250.20">
    <property type="entry name" value="MFS general substrate transporter like domains"/>
    <property type="match status" value="1"/>
</dbReference>
<dbReference type="InterPro" id="IPR005829">
    <property type="entry name" value="Sugar_transporter_CS"/>
</dbReference>
<dbReference type="AlphaFoldDB" id="A0A8K0QT67"/>
<feature type="transmembrane region" description="Helical" evidence="5">
    <location>
        <begin position="127"/>
        <end position="151"/>
    </location>
</feature>
<reference evidence="7" key="1">
    <citation type="journal article" date="2021" name="Nat. Commun.">
        <title>Genetic determinants of endophytism in the Arabidopsis root mycobiome.</title>
        <authorList>
            <person name="Mesny F."/>
            <person name="Miyauchi S."/>
            <person name="Thiergart T."/>
            <person name="Pickel B."/>
            <person name="Atanasova L."/>
            <person name="Karlsson M."/>
            <person name="Huettel B."/>
            <person name="Barry K.W."/>
            <person name="Haridas S."/>
            <person name="Chen C."/>
            <person name="Bauer D."/>
            <person name="Andreopoulos W."/>
            <person name="Pangilinan J."/>
            <person name="LaButti K."/>
            <person name="Riley R."/>
            <person name="Lipzen A."/>
            <person name="Clum A."/>
            <person name="Drula E."/>
            <person name="Henrissat B."/>
            <person name="Kohler A."/>
            <person name="Grigoriev I.V."/>
            <person name="Martin F.M."/>
            <person name="Hacquard S."/>
        </authorList>
    </citation>
    <scope>NUCLEOTIDE SEQUENCE</scope>
    <source>
        <strain evidence="7">MPI-SDFR-AT-0120</strain>
    </source>
</reference>
<dbReference type="InterPro" id="IPR011701">
    <property type="entry name" value="MFS"/>
</dbReference>
<evidence type="ECO:0000256" key="3">
    <source>
        <dbReference type="ARBA" id="ARBA00022989"/>
    </source>
</evidence>
<dbReference type="Pfam" id="PF07690">
    <property type="entry name" value="MFS_1"/>
    <property type="match status" value="1"/>
</dbReference>
<dbReference type="PROSITE" id="PS00216">
    <property type="entry name" value="SUGAR_TRANSPORT_1"/>
    <property type="match status" value="1"/>
</dbReference>
<dbReference type="PANTHER" id="PTHR23501">
    <property type="entry name" value="MAJOR FACILITATOR SUPERFAMILY"/>
    <property type="match status" value="1"/>
</dbReference>
<dbReference type="GO" id="GO:0005886">
    <property type="term" value="C:plasma membrane"/>
    <property type="evidence" value="ECO:0007669"/>
    <property type="project" value="TreeGrafter"/>
</dbReference>
<dbReference type="InterPro" id="IPR020846">
    <property type="entry name" value="MFS_dom"/>
</dbReference>
<evidence type="ECO:0000256" key="4">
    <source>
        <dbReference type="ARBA" id="ARBA00023136"/>
    </source>
</evidence>
<dbReference type="InterPro" id="IPR036259">
    <property type="entry name" value="MFS_trans_sf"/>
</dbReference>
<evidence type="ECO:0000256" key="5">
    <source>
        <dbReference type="SAM" id="Phobius"/>
    </source>
</evidence>
<gene>
    <name evidence="7" type="ORF">FB567DRAFT_615779</name>
</gene>
<feature type="transmembrane region" description="Helical" evidence="5">
    <location>
        <begin position="268"/>
        <end position="285"/>
    </location>
</feature>
<keyword evidence="3 5" id="KW-1133">Transmembrane helix</keyword>
<evidence type="ECO:0000313" key="7">
    <source>
        <dbReference type="EMBL" id="KAH7067739.1"/>
    </source>
</evidence>
<keyword evidence="4 5" id="KW-0472">Membrane</keyword>
<proteinExistence type="predicted"/>
<evidence type="ECO:0000256" key="2">
    <source>
        <dbReference type="ARBA" id="ARBA00022692"/>
    </source>
</evidence>
<feature type="transmembrane region" description="Helical" evidence="5">
    <location>
        <begin position="163"/>
        <end position="183"/>
    </location>
</feature>
<feature type="transmembrane region" description="Helical" evidence="5">
    <location>
        <begin position="195"/>
        <end position="216"/>
    </location>
</feature>
<feature type="transmembrane region" description="Helical" evidence="5">
    <location>
        <begin position="237"/>
        <end position="256"/>
    </location>
</feature>
<accession>A0A8K0QT67</accession>
<dbReference type="PROSITE" id="PS50850">
    <property type="entry name" value="MFS"/>
    <property type="match status" value="1"/>
</dbReference>
<evidence type="ECO:0000259" key="6">
    <source>
        <dbReference type="PROSITE" id="PS50850"/>
    </source>
</evidence>
<keyword evidence="8" id="KW-1185">Reference proteome</keyword>
<dbReference type="EMBL" id="JAGMVJ010000034">
    <property type="protein sequence ID" value="KAH7067739.1"/>
    <property type="molecule type" value="Genomic_DNA"/>
</dbReference>
<keyword evidence="2 5" id="KW-0812">Transmembrane</keyword>
<sequence>MSSPKRDDTQKIENINTDSSSHASLAAGDAKVHISARTIIAVAAVCLIFSAQLLALVGAGLLARYMAKDLGAPTLSVWFSSCIVIVTLSTILPISQAADYWGRKYLILGTTAFGVVGSIMISRSQNIATAIAGFVVTGVALGCQSICYAIPSEVLHRKHRAHGQAAANVASGIGAVVGVLVGGALVRQNNEGWRIYWYLSMALFALGFIGVFFGYNPPKREEEVAYNSLEKIRRMDWVGSGLVATGLVLLVVALQYSGNPYPFVDGHVMGPFISGIVCLIGFGLWEWKGTSEGLLDHKLFGHRNFPLAVVGFFIEGVSFLTVSNYFAFEISFLKHVNTFNAGLPFAVLFLASMATAFACGFYTTWTRQIREPIVAGFLLLIVFAILMAFFKASLSMAHAYGYAVIGGGGLGFILNSVMVAAHMGTPADMISLSSGLATATRSLGGAIGLAINNAIFSNSLQKELSRKITAAVLPLGFNPRQLPALFGALASQNRAAVAAIPGMTPQIAGAAAGGLEEAYRLSFRKLWICCAAFSAAGALCSVFLKNPKAEFTEHIDAPVEVSVLQAQEEIEKKQGYRV</sequence>
<comment type="subcellular location">
    <subcellularLocation>
        <location evidence="1">Membrane</location>
        <topology evidence="1">Multi-pass membrane protein</topology>
    </subcellularLocation>
</comment>
<evidence type="ECO:0000256" key="1">
    <source>
        <dbReference type="ARBA" id="ARBA00004141"/>
    </source>
</evidence>
<evidence type="ECO:0000313" key="8">
    <source>
        <dbReference type="Proteomes" id="UP000813461"/>
    </source>
</evidence>
<dbReference type="OrthoDB" id="2587356at2759"/>
<feature type="transmembrane region" description="Helical" evidence="5">
    <location>
        <begin position="400"/>
        <end position="421"/>
    </location>
</feature>
<feature type="transmembrane region" description="Helical" evidence="5">
    <location>
        <begin position="305"/>
        <end position="327"/>
    </location>
</feature>
<organism evidence="7 8">
    <name type="scientific">Paraphoma chrysanthemicola</name>
    <dbReference type="NCBI Taxonomy" id="798071"/>
    <lineage>
        <taxon>Eukaryota</taxon>
        <taxon>Fungi</taxon>
        <taxon>Dikarya</taxon>
        <taxon>Ascomycota</taxon>
        <taxon>Pezizomycotina</taxon>
        <taxon>Dothideomycetes</taxon>
        <taxon>Pleosporomycetidae</taxon>
        <taxon>Pleosporales</taxon>
        <taxon>Pleosporineae</taxon>
        <taxon>Phaeosphaeriaceae</taxon>
        <taxon>Paraphoma</taxon>
    </lineage>
</organism>
<feature type="domain" description="Major facilitator superfamily (MFS) profile" evidence="6">
    <location>
        <begin position="39"/>
        <end position="549"/>
    </location>
</feature>
<protein>
    <submittedName>
        <fullName evidence="7">Major facilitator superfamily domain-containing protein</fullName>
    </submittedName>
</protein>
<feature type="transmembrane region" description="Helical" evidence="5">
    <location>
        <begin position="75"/>
        <end position="93"/>
    </location>
</feature>